<dbReference type="Gene3D" id="1.50.10.10">
    <property type="match status" value="1"/>
</dbReference>
<dbReference type="InterPro" id="IPR008928">
    <property type="entry name" value="6-hairpin_glycosidase_sf"/>
</dbReference>
<sequence length="208" mass="23102">MYGGLKRLKSHYPEGNTTKQAAALLGLAGLENVQHINEKILKKDGVQGMSTFYGYYILEAMAKAKDYNGALNIIRNYWGAMLDLGATTFWEDFNIMDIKNSSRIDELIPKDKDDIHGGFGGYCYVGYRKSLCHGWASGPTPWLSQYVLGITLLNGGNAVKIDPHLGNLSYAKGTFPTKYGLIKVHHTKSTSREIISQIDVPKEIEIIP</sequence>
<dbReference type="Proteomes" id="UP001176891">
    <property type="component" value="Unassembled WGS sequence"/>
</dbReference>
<reference evidence="1" key="1">
    <citation type="submission" date="2023-07" db="EMBL/GenBank/DDBJ databases">
        <title>Two novel species in the genus Flavivirga.</title>
        <authorList>
            <person name="Kwon K."/>
        </authorList>
    </citation>
    <scope>NUCLEOTIDE SEQUENCE</scope>
    <source>
        <strain evidence="1">KACC 14157</strain>
    </source>
</reference>
<comment type="caution">
    <text evidence="1">The sequence shown here is derived from an EMBL/GenBank/DDBJ whole genome shotgun (WGS) entry which is preliminary data.</text>
</comment>
<dbReference type="PANTHER" id="PTHR34987:SF6">
    <property type="entry name" value="ALPHA-L-RHAMNOSIDASE SIX-HAIRPIN GLYCOSIDASE DOMAIN-CONTAINING PROTEIN"/>
    <property type="match status" value="1"/>
</dbReference>
<dbReference type="Gene3D" id="2.60.420.10">
    <property type="entry name" value="Maltose phosphorylase, domain 3"/>
    <property type="match status" value="1"/>
</dbReference>
<gene>
    <name evidence="1" type="ORF">Q4Q39_13980</name>
</gene>
<evidence type="ECO:0008006" key="3">
    <source>
        <dbReference type="Google" id="ProtNLM"/>
    </source>
</evidence>
<name>A0ABT8X3H6_9FLAO</name>
<accession>A0ABT8X3H6</accession>
<organism evidence="1 2">
    <name type="scientific">Flavivirga amylovorans</name>
    <dbReference type="NCBI Taxonomy" id="870486"/>
    <lineage>
        <taxon>Bacteria</taxon>
        <taxon>Pseudomonadati</taxon>
        <taxon>Bacteroidota</taxon>
        <taxon>Flavobacteriia</taxon>
        <taxon>Flavobacteriales</taxon>
        <taxon>Flavobacteriaceae</taxon>
        <taxon>Flavivirga</taxon>
    </lineage>
</organism>
<protein>
    <recommendedName>
        <fullName evidence="3">Alpha-L-rhamnosidase</fullName>
    </recommendedName>
</protein>
<proteinExistence type="predicted"/>
<dbReference type="PANTHER" id="PTHR34987">
    <property type="entry name" value="C, PUTATIVE (AFU_ORTHOLOGUE AFUA_3G02880)-RELATED"/>
    <property type="match status" value="1"/>
</dbReference>
<dbReference type="EMBL" id="JAUOEM010000004">
    <property type="protein sequence ID" value="MDO5988517.1"/>
    <property type="molecule type" value="Genomic_DNA"/>
</dbReference>
<keyword evidence="2" id="KW-1185">Reference proteome</keyword>
<dbReference type="InterPro" id="IPR012341">
    <property type="entry name" value="6hp_glycosidase-like_sf"/>
</dbReference>
<dbReference type="RefSeq" id="WP_303283130.1">
    <property type="nucleotide sequence ID" value="NZ_BAABCZ010000009.1"/>
</dbReference>
<evidence type="ECO:0000313" key="2">
    <source>
        <dbReference type="Proteomes" id="UP001176891"/>
    </source>
</evidence>
<dbReference type="SUPFAM" id="SSF48208">
    <property type="entry name" value="Six-hairpin glycosidases"/>
    <property type="match status" value="1"/>
</dbReference>
<evidence type="ECO:0000313" key="1">
    <source>
        <dbReference type="EMBL" id="MDO5988517.1"/>
    </source>
</evidence>